<gene>
    <name evidence="2" type="ORF">CcrBL9_gp286</name>
</gene>
<feature type="domain" description="DUF6794" evidence="1">
    <location>
        <begin position="10"/>
        <end position="82"/>
    </location>
</feature>
<evidence type="ECO:0000313" key="3">
    <source>
        <dbReference type="Proteomes" id="UP000259421"/>
    </source>
</evidence>
<dbReference type="Pfam" id="PF20594">
    <property type="entry name" value="DUF6794"/>
    <property type="match status" value="1"/>
</dbReference>
<reference evidence="2 3" key="2">
    <citation type="submission" date="2018-09" db="EMBL/GenBank/DDBJ databases">
        <title>Giant CbK-like Caulobacter bacteriophages have genetically divergent genomes.</title>
        <authorList>
            <person name="Wilson K."/>
            <person name="Ely B."/>
        </authorList>
    </citation>
    <scope>NUCLEOTIDE SEQUENCE [LARGE SCALE GENOMIC DNA]</scope>
</reference>
<evidence type="ECO:0000259" key="1">
    <source>
        <dbReference type="Pfam" id="PF20594"/>
    </source>
</evidence>
<dbReference type="InterPro" id="IPR046744">
    <property type="entry name" value="DUF6794"/>
</dbReference>
<name>A0A385ECC4_9CAUD</name>
<dbReference type="EMBL" id="MH588546">
    <property type="protein sequence ID" value="AXQ69310.1"/>
    <property type="molecule type" value="Genomic_DNA"/>
</dbReference>
<dbReference type="Proteomes" id="UP000259421">
    <property type="component" value="Segment"/>
</dbReference>
<organism evidence="2 3">
    <name type="scientific">Caulobacter phage CcrBL9</name>
    <dbReference type="NCBI Taxonomy" id="2283270"/>
    <lineage>
        <taxon>Viruses</taxon>
        <taxon>Duplodnaviria</taxon>
        <taxon>Heunggongvirae</taxon>
        <taxon>Uroviricota</taxon>
        <taxon>Caudoviricetes</taxon>
        <taxon>Jeanschmidtviridae</taxon>
        <taxon>Bertelyvirus</taxon>
        <taxon>Bertelyvirus BL9</taxon>
    </lineage>
</organism>
<keyword evidence="3" id="KW-1185">Reference proteome</keyword>
<proteinExistence type="predicted"/>
<evidence type="ECO:0000313" key="2">
    <source>
        <dbReference type="EMBL" id="AXQ69310.1"/>
    </source>
</evidence>
<accession>A0A385ECC4</accession>
<protein>
    <recommendedName>
        <fullName evidence="1">DUF6794 domain-containing protein</fullName>
    </recommendedName>
</protein>
<sequence length="166" mass="18841">MKTHFHRIQPSTVQDAIELLHSWMDENDKLGFIMEGQSGRLHHGFMRVVRNEWNLWDTSTPIVRNTKAVYGVNHADDISGLIEGGLLAKLNGEDFNFDAEARRYKDHWAREAASKVKAVPIEPYTLASSLTGRADHLAPNPTTRPGTLEAPRKRGILDRLFSHFNQ</sequence>
<reference evidence="3" key="1">
    <citation type="submission" date="2018-07" db="EMBL/GenBank/DDBJ databases">
        <title>Giant CbK-like Caulobacter bacteriophages have genetically divergent genomes.</title>
        <authorList>
            <person name="Wilson K.M."/>
            <person name="Ely B."/>
        </authorList>
    </citation>
    <scope>NUCLEOTIDE SEQUENCE [LARGE SCALE GENOMIC DNA]</scope>
</reference>